<proteinExistence type="inferred from homology"/>
<evidence type="ECO:0000259" key="4">
    <source>
        <dbReference type="Pfam" id="PF01370"/>
    </source>
</evidence>
<evidence type="ECO:0000256" key="1">
    <source>
        <dbReference type="ARBA" id="ARBA00007637"/>
    </source>
</evidence>
<dbReference type="STRING" id="28573.A0A0U1LKG5"/>
<dbReference type="GO" id="GO:0016491">
    <property type="term" value="F:oxidoreductase activity"/>
    <property type="evidence" value="ECO:0007669"/>
    <property type="project" value="UniProtKB-KW"/>
</dbReference>
<keyword evidence="6" id="KW-1185">Reference proteome</keyword>
<dbReference type="SUPFAM" id="SSF51735">
    <property type="entry name" value="NAD(P)-binding Rossmann-fold domains"/>
    <property type="match status" value="1"/>
</dbReference>
<gene>
    <name evidence="5" type="ORF">PISL3812_00796</name>
</gene>
<dbReference type="AlphaFoldDB" id="A0A0U1LKG5"/>
<evidence type="ECO:0000256" key="2">
    <source>
        <dbReference type="ARBA" id="ARBA00023002"/>
    </source>
</evidence>
<dbReference type="InterPro" id="IPR001509">
    <property type="entry name" value="Epimerase_deHydtase"/>
</dbReference>
<dbReference type="OrthoDB" id="202470at2759"/>
<feature type="domain" description="NAD-dependent epimerase/dehydratase" evidence="4">
    <location>
        <begin position="3"/>
        <end position="228"/>
    </location>
</feature>
<evidence type="ECO:0000313" key="6">
    <source>
        <dbReference type="Proteomes" id="UP000054383"/>
    </source>
</evidence>
<sequence length="280" mass="30992">MKIAITGARGGVGRELVKLCSTEGHETVQINRTEQKHDGTPRSEMRTADVASDYNAILKAFEGCDALIHLAAIPDPVDKDHWKVHNNNVNAAFNGFHAAATLGINRICYASSVNAIGLAFSNQPLQFDYFPIDEEAPQRPTDPYALAKEEAECQAQSFVNWFPGMKIGCLRIHEVASLKDVQKKHKENWDIAAVKQLWGWVNPKAVARACLLTVDKADNMKGCEVFNIVAPTTTQEESSGSLAKKYFPGAELRADMSKNQAFWSITKAEKILGWVHHETE</sequence>
<protein>
    <recommendedName>
        <fullName evidence="4">NAD-dependent epimerase/dehydratase domain-containing protein</fullName>
    </recommendedName>
</protein>
<organism evidence="5 6">
    <name type="scientific">Talaromyces islandicus</name>
    <name type="common">Penicillium islandicum</name>
    <dbReference type="NCBI Taxonomy" id="28573"/>
    <lineage>
        <taxon>Eukaryota</taxon>
        <taxon>Fungi</taxon>
        <taxon>Dikarya</taxon>
        <taxon>Ascomycota</taxon>
        <taxon>Pezizomycotina</taxon>
        <taxon>Eurotiomycetes</taxon>
        <taxon>Eurotiomycetidae</taxon>
        <taxon>Eurotiales</taxon>
        <taxon>Trichocomaceae</taxon>
        <taxon>Talaromyces</taxon>
        <taxon>Talaromyces sect. Islandici</taxon>
    </lineage>
</organism>
<evidence type="ECO:0000313" key="5">
    <source>
        <dbReference type="EMBL" id="CRG83445.1"/>
    </source>
</evidence>
<keyword evidence="3" id="KW-0520">NAD</keyword>
<dbReference type="EMBL" id="CVMT01000001">
    <property type="protein sequence ID" value="CRG83445.1"/>
    <property type="molecule type" value="Genomic_DNA"/>
</dbReference>
<evidence type="ECO:0000256" key="3">
    <source>
        <dbReference type="ARBA" id="ARBA00023027"/>
    </source>
</evidence>
<accession>A0A0U1LKG5</accession>
<keyword evidence="2" id="KW-0560">Oxidoreductase</keyword>
<reference evidence="5 6" key="1">
    <citation type="submission" date="2015-04" db="EMBL/GenBank/DDBJ databases">
        <authorList>
            <person name="Syromyatnikov M.Y."/>
            <person name="Popov V.N."/>
        </authorList>
    </citation>
    <scope>NUCLEOTIDE SEQUENCE [LARGE SCALE GENOMIC DNA]</scope>
    <source>
        <strain evidence="5">WF-38-12</strain>
    </source>
</reference>
<dbReference type="Pfam" id="PF01370">
    <property type="entry name" value="Epimerase"/>
    <property type="match status" value="1"/>
</dbReference>
<comment type="similarity">
    <text evidence="1">Belongs to the NAD(P)-dependent epimerase/dehydratase family.</text>
</comment>
<dbReference type="OMA" id="RKWNLWG"/>
<dbReference type="Proteomes" id="UP000054383">
    <property type="component" value="Unassembled WGS sequence"/>
</dbReference>
<dbReference type="InterPro" id="IPR036291">
    <property type="entry name" value="NAD(P)-bd_dom_sf"/>
</dbReference>
<dbReference type="Gene3D" id="3.40.50.720">
    <property type="entry name" value="NAD(P)-binding Rossmann-like Domain"/>
    <property type="match status" value="1"/>
</dbReference>
<dbReference type="PANTHER" id="PTHR43103">
    <property type="entry name" value="NUCLEOSIDE-DIPHOSPHATE-SUGAR EPIMERASE"/>
    <property type="match status" value="1"/>
</dbReference>
<dbReference type="PANTHER" id="PTHR43103:SF5">
    <property type="entry name" value="4-EPIMERASE, PUTATIVE (AFU_ORTHOLOGUE AFUA_7G00360)-RELATED"/>
    <property type="match status" value="1"/>
</dbReference>
<name>A0A0U1LKG5_TALIS</name>